<comment type="caution">
    <text evidence="1">The sequence shown here is derived from an EMBL/GenBank/DDBJ whole genome shotgun (WGS) entry which is preliminary data.</text>
</comment>
<name>A0ABV8LED3_9NOCA</name>
<evidence type="ECO:0000313" key="2">
    <source>
        <dbReference type="Proteomes" id="UP001595767"/>
    </source>
</evidence>
<dbReference type="EMBL" id="JBHSBA010000016">
    <property type="protein sequence ID" value="MFC4128858.1"/>
    <property type="molecule type" value="Genomic_DNA"/>
</dbReference>
<evidence type="ECO:0000313" key="1">
    <source>
        <dbReference type="EMBL" id="MFC4128858.1"/>
    </source>
</evidence>
<reference evidence="2" key="1">
    <citation type="journal article" date="2019" name="Int. J. Syst. Evol. Microbiol.">
        <title>The Global Catalogue of Microorganisms (GCM) 10K type strain sequencing project: providing services to taxonomists for standard genome sequencing and annotation.</title>
        <authorList>
            <consortium name="The Broad Institute Genomics Platform"/>
            <consortium name="The Broad Institute Genome Sequencing Center for Infectious Disease"/>
            <person name="Wu L."/>
            <person name="Ma J."/>
        </authorList>
    </citation>
    <scope>NUCLEOTIDE SEQUENCE [LARGE SCALE GENOMIC DNA]</scope>
    <source>
        <strain evidence="2">CGMCC 4.7204</strain>
    </source>
</reference>
<accession>A0ABV8LED3</accession>
<keyword evidence="2" id="KW-1185">Reference proteome</keyword>
<gene>
    <name evidence="1" type="ORF">ACFOW8_28385</name>
</gene>
<dbReference type="Proteomes" id="UP001595767">
    <property type="component" value="Unassembled WGS sequence"/>
</dbReference>
<dbReference type="RefSeq" id="WP_378554726.1">
    <property type="nucleotide sequence ID" value="NZ_JBHSBA010000016.1"/>
</dbReference>
<protein>
    <submittedName>
        <fullName evidence="1">Uncharacterized protein</fullName>
    </submittedName>
</protein>
<proteinExistence type="predicted"/>
<organism evidence="1 2">
    <name type="scientific">Nocardia rhizosphaerae</name>
    <dbReference type="NCBI Taxonomy" id="1691571"/>
    <lineage>
        <taxon>Bacteria</taxon>
        <taxon>Bacillati</taxon>
        <taxon>Actinomycetota</taxon>
        <taxon>Actinomycetes</taxon>
        <taxon>Mycobacteriales</taxon>
        <taxon>Nocardiaceae</taxon>
        <taxon>Nocardia</taxon>
    </lineage>
</organism>
<sequence length="95" mass="9821">MNPTAAIADLIGASPLDFTGHTAPSNTFTDECEECTATGLIRIEIGHTHRAGGWTDTSTWCLAHAADAIWAADMTAPASIDVTIADLALTLPLAA</sequence>